<dbReference type="GO" id="GO:0046034">
    <property type="term" value="P:ATP metabolic process"/>
    <property type="evidence" value="ECO:0007669"/>
    <property type="project" value="InterPro"/>
</dbReference>
<dbReference type="Proteomes" id="UP000235145">
    <property type="component" value="Unassembled WGS sequence"/>
</dbReference>
<protein>
    <recommendedName>
        <fullName evidence="2">H(+)-transporting two-sector ATPase</fullName>
        <ecNumber evidence="2">7.1.2.2</ecNumber>
    </recommendedName>
</protein>
<proteinExistence type="inferred from homology"/>
<evidence type="ECO:0000256" key="3">
    <source>
        <dbReference type="ARBA" id="ARBA00022448"/>
    </source>
</evidence>
<dbReference type="Gene3D" id="3.40.50.12240">
    <property type="match status" value="1"/>
</dbReference>
<organism evidence="9 10">
    <name type="scientific">Lactuca sativa</name>
    <name type="common">Garden lettuce</name>
    <dbReference type="NCBI Taxonomy" id="4236"/>
    <lineage>
        <taxon>Eukaryota</taxon>
        <taxon>Viridiplantae</taxon>
        <taxon>Streptophyta</taxon>
        <taxon>Embryophyta</taxon>
        <taxon>Tracheophyta</taxon>
        <taxon>Spermatophyta</taxon>
        <taxon>Magnoliopsida</taxon>
        <taxon>eudicotyledons</taxon>
        <taxon>Gunneridae</taxon>
        <taxon>Pentapetalae</taxon>
        <taxon>asterids</taxon>
        <taxon>campanulids</taxon>
        <taxon>Asterales</taxon>
        <taxon>Asteraceae</taxon>
        <taxon>Cichorioideae</taxon>
        <taxon>Cichorieae</taxon>
        <taxon>Lactucinae</taxon>
        <taxon>Lactuca</taxon>
    </lineage>
</organism>
<keyword evidence="10" id="KW-1185">Reference proteome</keyword>
<dbReference type="GO" id="GO:1902600">
    <property type="term" value="P:proton transmembrane transport"/>
    <property type="evidence" value="ECO:0007669"/>
    <property type="project" value="UniProtKB-KW"/>
</dbReference>
<feature type="domain" description="ATPase F1/V1/A1 complex alpha/beta subunit N-terminal" evidence="8">
    <location>
        <begin position="2"/>
        <end position="23"/>
    </location>
</feature>
<dbReference type="InterPro" id="IPR036121">
    <property type="entry name" value="ATPase_F1/V1/A1_a/bsu_N_sf"/>
</dbReference>
<evidence type="ECO:0000256" key="1">
    <source>
        <dbReference type="ARBA" id="ARBA00008936"/>
    </source>
</evidence>
<dbReference type="EMBL" id="NBSK02000006">
    <property type="protein sequence ID" value="KAJ0198885.1"/>
    <property type="molecule type" value="Genomic_DNA"/>
</dbReference>
<dbReference type="GO" id="GO:0005524">
    <property type="term" value="F:ATP binding"/>
    <property type="evidence" value="ECO:0007669"/>
    <property type="project" value="UniProtKB-KW"/>
</dbReference>
<evidence type="ECO:0000256" key="4">
    <source>
        <dbReference type="ARBA" id="ARBA00022741"/>
    </source>
</evidence>
<comment type="similarity">
    <text evidence="1">Belongs to the ATPase alpha/beta chains family.</text>
</comment>
<dbReference type="EC" id="7.1.2.2" evidence="2"/>
<dbReference type="PANTHER" id="PTHR15184:SF80">
    <property type="entry name" value="ATP SYNTHASE SUBUNIT BETA-1, MITOCHONDRIAL-RELATED"/>
    <property type="match status" value="1"/>
</dbReference>
<evidence type="ECO:0000256" key="6">
    <source>
        <dbReference type="ARBA" id="ARBA00022840"/>
    </source>
</evidence>
<name>A0A9R1V623_LACSA</name>
<accession>A0A9R1V623</accession>
<dbReference type="AlphaFoldDB" id="A0A9R1V623"/>
<dbReference type="InterPro" id="IPR004100">
    <property type="entry name" value="ATPase_F1/V1/A1_a/bsu_N"/>
</dbReference>
<evidence type="ECO:0000256" key="5">
    <source>
        <dbReference type="ARBA" id="ARBA00022781"/>
    </source>
</evidence>
<evidence type="ECO:0000259" key="8">
    <source>
        <dbReference type="Pfam" id="PF02874"/>
    </source>
</evidence>
<evidence type="ECO:0000256" key="7">
    <source>
        <dbReference type="ARBA" id="ARBA00048383"/>
    </source>
</evidence>
<evidence type="ECO:0000313" key="10">
    <source>
        <dbReference type="Proteomes" id="UP000235145"/>
    </source>
</evidence>
<keyword evidence="5" id="KW-0406">Ion transport</keyword>
<sequence length="84" mass="9610">MVRTIAMDGTEGLVRGQRVLNTGSPITVPVRRATLGRIINFIREPIDHRCDISWYESHNLTNSRTRRNVKANSPKVWALTRVHC</sequence>
<evidence type="ECO:0000256" key="2">
    <source>
        <dbReference type="ARBA" id="ARBA00012473"/>
    </source>
</evidence>
<dbReference type="InterPro" id="IPR050053">
    <property type="entry name" value="ATPase_alpha/beta_chains"/>
</dbReference>
<keyword evidence="6" id="KW-0067">ATP-binding</keyword>
<dbReference type="PANTHER" id="PTHR15184">
    <property type="entry name" value="ATP SYNTHASE"/>
    <property type="match status" value="1"/>
</dbReference>
<dbReference type="Pfam" id="PF02874">
    <property type="entry name" value="ATP-synt_ab_N"/>
    <property type="match status" value="1"/>
</dbReference>
<comment type="catalytic activity">
    <reaction evidence="7">
        <text>ATP + H2O + 4 H(+)(in) = ADP + phosphate + 5 H(+)(out)</text>
        <dbReference type="Rhea" id="RHEA:57720"/>
        <dbReference type="ChEBI" id="CHEBI:15377"/>
        <dbReference type="ChEBI" id="CHEBI:15378"/>
        <dbReference type="ChEBI" id="CHEBI:30616"/>
        <dbReference type="ChEBI" id="CHEBI:43474"/>
        <dbReference type="ChEBI" id="CHEBI:456216"/>
        <dbReference type="EC" id="7.1.2.2"/>
    </reaction>
</comment>
<comment type="caution">
    <text evidence="9">The sequence shown here is derived from an EMBL/GenBank/DDBJ whole genome shotgun (WGS) entry which is preliminary data.</text>
</comment>
<gene>
    <name evidence="9" type="ORF">LSAT_V11C600315770</name>
</gene>
<keyword evidence="5" id="KW-0375">Hydrogen ion transport</keyword>
<reference evidence="9 10" key="1">
    <citation type="journal article" date="2017" name="Nat. Commun.">
        <title>Genome assembly with in vitro proximity ligation data and whole-genome triplication in lettuce.</title>
        <authorList>
            <person name="Reyes-Chin-Wo S."/>
            <person name="Wang Z."/>
            <person name="Yang X."/>
            <person name="Kozik A."/>
            <person name="Arikit S."/>
            <person name="Song C."/>
            <person name="Xia L."/>
            <person name="Froenicke L."/>
            <person name="Lavelle D.O."/>
            <person name="Truco M.J."/>
            <person name="Xia R."/>
            <person name="Zhu S."/>
            <person name="Xu C."/>
            <person name="Xu H."/>
            <person name="Xu X."/>
            <person name="Cox K."/>
            <person name="Korf I."/>
            <person name="Meyers B.C."/>
            <person name="Michelmore R.W."/>
        </authorList>
    </citation>
    <scope>NUCLEOTIDE SEQUENCE [LARGE SCALE GENOMIC DNA]</scope>
    <source>
        <strain evidence="10">cv. Salinas</strain>
        <tissue evidence="9">Seedlings</tissue>
    </source>
</reference>
<dbReference type="SUPFAM" id="SSF50615">
    <property type="entry name" value="N-terminal domain of alpha and beta subunits of F1 ATP synthase"/>
    <property type="match status" value="1"/>
</dbReference>
<keyword evidence="3" id="KW-0813">Transport</keyword>
<keyword evidence="4" id="KW-0547">Nucleotide-binding</keyword>
<evidence type="ECO:0000313" key="9">
    <source>
        <dbReference type="EMBL" id="KAJ0198885.1"/>
    </source>
</evidence>